<reference evidence="1" key="1">
    <citation type="submission" date="2019-04" db="EMBL/GenBank/DDBJ databases">
        <title>Microbes associate with the intestines of laboratory mice.</title>
        <authorList>
            <person name="Navarre W."/>
            <person name="Wong E."/>
            <person name="Huang K."/>
            <person name="Tropini C."/>
            <person name="Ng K."/>
            <person name="Yu B."/>
        </authorList>
    </citation>
    <scope>NUCLEOTIDE SEQUENCE</scope>
    <source>
        <strain evidence="1">NM01_1-7b</strain>
    </source>
</reference>
<dbReference type="EMBL" id="SRYA01000008">
    <property type="protein sequence ID" value="TGY97323.1"/>
    <property type="molecule type" value="Genomic_DNA"/>
</dbReference>
<accession>A0AC61RZL7</accession>
<gene>
    <name evidence="1" type="ORF">E5329_05285</name>
</gene>
<comment type="caution">
    <text evidence="1">The sequence shown here is derived from an EMBL/GenBank/DDBJ whole genome shotgun (WGS) entry which is preliminary data.</text>
</comment>
<proteinExistence type="predicted"/>
<organism evidence="1 2">
    <name type="scientific">Petralouisia muris</name>
    <dbReference type="NCBI Taxonomy" id="3032872"/>
    <lineage>
        <taxon>Bacteria</taxon>
        <taxon>Bacillati</taxon>
        <taxon>Bacillota</taxon>
        <taxon>Clostridia</taxon>
        <taxon>Lachnospirales</taxon>
        <taxon>Lachnospiraceae</taxon>
        <taxon>Petralouisia</taxon>
    </lineage>
</organism>
<evidence type="ECO:0000313" key="1">
    <source>
        <dbReference type="EMBL" id="TGY97323.1"/>
    </source>
</evidence>
<dbReference type="Proteomes" id="UP000304953">
    <property type="component" value="Unassembled WGS sequence"/>
</dbReference>
<keyword evidence="2" id="KW-1185">Reference proteome</keyword>
<evidence type="ECO:0000313" key="2">
    <source>
        <dbReference type="Proteomes" id="UP000304953"/>
    </source>
</evidence>
<sequence>MKNEQTTQKIQRDSIKSRTKFSGDGSYVTQQLIDYHVARVKGGCALNIVEVCSVYTPAGQRKTTRRNGFRLSSAHWKKSKSLSAPSMTSTVQATKKVIWTMAMMKATPCKNRHRKI</sequence>
<name>A0AC61RZL7_9FIRM</name>
<protein>
    <submittedName>
        <fullName evidence="1">Uncharacterized protein</fullName>
    </submittedName>
</protein>